<dbReference type="RefSeq" id="WP_025411129.1">
    <property type="nucleotide sequence ID" value="NZ_CP007128.1"/>
</dbReference>
<dbReference type="STRING" id="861299.J421_2101"/>
<proteinExistence type="predicted"/>
<accession>W0RJP8</accession>
<dbReference type="AlphaFoldDB" id="W0RJP8"/>
<dbReference type="InterPro" id="IPR016047">
    <property type="entry name" value="M23ase_b-sheet_dom"/>
</dbReference>
<dbReference type="KEGG" id="gba:J421_2101"/>
<dbReference type="GO" id="GO:0046872">
    <property type="term" value="F:metal ion binding"/>
    <property type="evidence" value="ECO:0007669"/>
    <property type="project" value="UniProtKB-KW"/>
</dbReference>
<sequence length="246" mass="26182">MHPRLSLVPRAAVSSLAAATLTACAGRLTAPARPTVPTPDEALSARAASVADADVSYLRTRALLLPVANVRAASLTSSFLAPRDGGARAHEGIDILAPRGTPVLAADDGRVWTVRSNALGGLTVYTMDPAERLVFYYAHLDRYQPGLVDGMPLLKGDTLGFVGTTGNAPPETPHLHFQVGTIGPDHHWWTATWLDPLPFLRDPGVVVADRNEPVVIPVGRVRRPTVPIDTAVVDSTARQRGPRGQH</sequence>
<keyword evidence="10" id="KW-1185">Reference proteome</keyword>
<evidence type="ECO:0000256" key="3">
    <source>
        <dbReference type="ARBA" id="ARBA00022723"/>
    </source>
</evidence>
<keyword evidence="6" id="KW-0482">Metalloprotease</keyword>
<dbReference type="InterPro" id="IPR011055">
    <property type="entry name" value="Dup_hybrid_motif"/>
</dbReference>
<name>W0RJP8_9BACT</name>
<dbReference type="EMBL" id="CP007128">
    <property type="protein sequence ID" value="AHG89638.1"/>
    <property type="molecule type" value="Genomic_DNA"/>
</dbReference>
<keyword evidence="7" id="KW-0732">Signal</keyword>
<organism evidence="9 10">
    <name type="scientific">Gemmatirosa kalamazoonensis</name>
    <dbReference type="NCBI Taxonomy" id="861299"/>
    <lineage>
        <taxon>Bacteria</taxon>
        <taxon>Pseudomonadati</taxon>
        <taxon>Gemmatimonadota</taxon>
        <taxon>Gemmatimonadia</taxon>
        <taxon>Gemmatimonadales</taxon>
        <taxon>Gemmatimonadaceae</taxon>
        <taxon>Gemmatirosa</taxon>
    </lineage>
</organism>
<evidence type="ECO:0000256" key="5">
    <source>
        <dbReference type="ARBA" id="ARBA00022833"/>
    </source>
</evidence>
<keyword evidence="3" id="KW-0479">Metal-binding</keyword>
<reference evidence="9 10" key="1">
    <citation type="journal article" date="2014" name="Genome Announc.">
        <title>Genome Sequence and Methylome of Soil Bacterium Gemmatirosa kalamazoonensis KBS708T, a Member of the Rarely Cultivated Gemmatimonadetes Phylum.</title>
        <authorList>
            <person name="Debruyn J.M."/>
            <person name="Radosevich M."/>
            <person name="Wommack K.E."/>
            <person name="Polson S.W."/>
            <person name="Hauser L.J."/>
            <person name="Fawaz M.N."/>
            <person name="Korlach J."/>
            <person name="Tsai Y.C."/>
        </authorList>
    </citation>
    <scope>NUCLEOTIDE SEQUENCE [LARGE SCALE GENOMIC DNA]</scope>
    <source>
        <strain evidence="9 10">KBS708</strain>
    </source>
</reference>
<evidence type="ECO:0000259" key="8">
    <source>
        <dbReference type="Pfam" id="PF01551"/>
    </source>
</evidence>
<evidence type="ECO:0000256" key="7">
    <source>
        <dbReference type="SAM" id="SignalP"/>
    </source>
</evidence>
<feature type="signal peptide" evidence="7">
    <location>
        <begin position="1"/>
        <end position="25"/>
    </location>
</feature>
<dbReference type="PANTHER" id="PTHR21666:SF288">
    <property type="entry name" value="CELL DIVISION PROTEIN YTFB"/>
    <property type="match status" value="1"/>
</dbReference>
<evidence type="ECO:0000256" key="2">
    <source>
        <dbReference type="ARBA" id="ARBA00022670"/>
    </source>
</evidence>
<dbReference type="InParanoid" id="W0RJP8"/>
<evidence type="ECO:0000256" key="1">
    <source>
        <dbReference type="ARBA" id="ARBA00001947"/>
    </source>
</evidence>
<dbReference type="GO" id="GO:0006508">
    <property type="term" value="P:proteolysis"/>
    <property type="evidence" value="ECO:0007669"/>
    <property type="project" value="UniProtKB-KW"/>
</dbReference>
<evidence type="ECO:0000313" key="10">
    <source>
        <dbReference type="Proteomes" id="UP000019151"/>
    </source>
</evidence>
<protein>
    <submittedName>
        <fullName evidence="9">Peptidase M23</fullName>
    </submittedName>
</protein>
<evidence type="ECO:0000313" key="9">
    <source>
        <dbReference type="EMBL" id="AHG89638.1"/>
    </source>
</evidence>
<dbReference type="GO" id="GO:0004222">
    <property type="term" value="F:metalloendopeptidase activity"/>
    <property type="evidence" value="ECO:0007669"/>
    <property type="project" value="TreeGrafter"/>
</dbReference>
<dbReference type="Proteomes" id="UP000019151">
    <property type="component" value="Chromosome"/>
</dbReference>
<dbReference type="PANTHER" id="PTHR21666">
    <property type="entry name" value="PEPTIDASE-RELATED"/>
    <property type="match status" value="1"/>
</dbReference>
<dbReference type="SUPFAM" id="SSF51261">
    <property type="entry name" value="Duplicated hybrid motif"/>
    <property type="match status" value="1"/>
</dbReference>
<feature type="chain" id="PRO_5004794483" evidence="7">
    <location>
        <begin position="26"/>
        <end position="246"/>
    </location>
</feature>
<dbReference type="PATRIC" id="fig|861299.3.peg.2139"/>
<keyword evidence="4" id="KW-0378">Hydrolase</keyword>
<dbReference type="InterPro" id="IPR050570">
    <property type="entry name" value="Cell_wall_metabolism_enzyme"/>
</dbReference>
<dbReference type="CDD" id="cd12797">
    <property type="entry name" value="M23_peptidase"/>
    <property type="match status" value="1"/>
</dbReference>
<feature type="domain" description="M23ase beta-sheet core" evidence="8">
    <location>
        <begin position="89"/>
        <end position="179"/>
    </location>
</feature>
<dbReference type="eggNOG" id="COG0739">
    <property type="taxonomic scope" value="Bacteria"/>
</dbReference>
<evidence type="ECO:0000256" key="4">
    <source>
        <dbReference type="ARBA" id="ARBA00022801"/>
    </source>
</evidence>
<dbReference type="PROSITE" id="PS51257">
    <property type="entry name" value="PROKAR_LIPOPROTEIN"/>
    <property type="match status" value="1"/>
</dbReference>
<evidence type="ECO:0000256" key="6">
    <source>
        <dbReference type="ARBA" id="ARBA00023049"/>
    </source>
</evidence>
<dbReference type="Pfam" id="PF01551">
    <property type="entry name" value="Peptidase_M23"/>
    <property type="match status" value="1"/>
</dbReference>
<dbReference type="HOGENOM" id="CLU_101406_0_0_0"/>
<keyword evidence="5" id="KW-0862">Zinc</keyword>
<dbReference type="Gene3D" id="2.70.70.10">
    <property type="entry name" value="Glucose Permease (Domain IIA)"/>
    <property type="match status" value="1"/>
</dbReference>
<comment type="cofactor">
    <cofactor evidence="1">
        <name>Zn(2+)</name>
        <dbReference type="ChEBI" id="CHEBI:29105"/>
    </cofactor>
</comment>
<keyword evidence="2" id="KW-0645">Protease</keyword>
<gene>
    <name evidence="9" type="ORF">J421_2101</name>
</gene>